<protein>
    <submittedName>
        <fullName evidence="2">Phage protein</fullName>
    </submittedName>
</protein>
<evidence type="ECO:0000313" key="3">
    <source>
        <dbReference type="Proteomes" id="UP000195918"/>
    </source>
</evidence>
<evidence type="ECO:0000313" key="2">
    <source>
        <dbReference type="EMBL" id="SLM87024.1"/>
    </source>
</evidence>
<dbReference type="Proteomes" id="UP000195918">
    <property type="component" value="Unassembled WGS sequence"/>
</dbReference>
<name>A0A1X6WRW4_9ENTE</name>
<evidence type="ECO:0000256" key="1">
    <source>
        <dbReference type="SAM" id="MobiDB-lite"/>
    </source>
</evidence>
<sequence>MTILKADTIQELQEHLSKFDKNLPVAVFDCDRGYMSVAFKKEEKIKNDKKFQWLTFYAHETIQMYDIKTLQGYLSRLPLQAPISKMTEENDYTSLYLSIDSMRENGKFYQWLVLSDELEYDRFFRQHDTKTEENHTEPVLENCIEQALEKMLSEIKQESSQPIERIHQWLCKQTNQELFKGILTEGKTLKGAFTYCSDQARKTDKNSPSVMVEDNTVFQWVSDYFIHYELPKAKPKKKAKAQPKVKKKTEPVNNVTKITSNVLPASEKGGAEQQEENEQQLELFATI</sequence>
<proteinExistence type="predicted"/>
<keyword evidence="3" id="KW-1185">Reference proteome</keyword>
<dbReference type="RefSeq" id="WP_086952648.1">
    <property type="nucleotide sequence ID" value="NZ_FWFD01000018.1"/>
</dbReference>
<dbReference type="EMBL" id="FWFD01000018">
    <property type="protein sequence ID" value="SLM87024.1"/>
    <property type="molecule type" value="Genomic_DNA"/>
</dbReference>
<gene>
    <name evidence="2" type="ORF">FM121_13080</name>
</gene>
<reference evidence="3" key="1">
    <citation type="submission" date="2017-02" db="EMBL/GenBank/DDBJ databases">
        <authorList>
            <person name="Dridi B."/>
        </authorList>
    </citation>
    <scope>NUCLEOTIDE SEQUENCE [LARGE SCALE GENOMIC DNA]</scope>
    <source>
        <strain evidence="3">bH819</strain>
    </source>
</reference>
<dbReference type="InterPro" id="IPR025624">
    <property type="entry name" value="PcfK"/>
</dbReference>
<feature type="compositionally biased region" description="Basic residues" evidence="1">
    <location>
        <begin position="236"/>
        <end position="247"/>
    </location>
</feature>
<feature type="compositionally biased region" description="Polar residues" evidence="1">
    <location>
        <begin position="251"/>
        <end position="263"/>
    </location>
</feature>
<dbReference type="AlphaFoldDB" id="A0A1X6WRW4"/>
<dbReference type="Pfam" id="PF14058">
    <property type="entry name" value="PcfK"/>
    <property type="match status" value="1"/>
</dbReference>
<dbReference type="OrthoDB" id="2237115at2"/>
<organism evidence="2 3">
    <name type="scientific">Vagococcus fluvialis bH819</name>
    <dbReference type="NCBI Taxonomy" id="1255619"/>
    <lineage>
        <taxon>Bacteria</taxon>
        <taxon>Bacillati</taxon>
        <taxon>Bacillota</taxon>
        <taxon>Bacilli</taxon>
        <taxon>Lactobacillales</taxon>
        <taxon>Enterococcaceae</taxon>
        <taxon>Vagococcus</taxon>
    </lineage>
</organism>
<accession>A0A1X6WRW4</accession>
<feature type="region of interest" description="Disordered" evidence="1">
    <location>
        <begin position="236"/>
        <end position="287"/>
    </location>
</feature>